<dbReference type="RefSeq" id="WP_311493392.1">
    <property type="nucleotide sequence ID" value="NZ_JAVRHO010000001.1"/>
</dbReference>
<feature type="transmembrane region" description="Helical" evidence="8">
    <location>
        <begin position="151"/>
        <end position="173"/>
    </location>
</feature>
<name>A0ABU3CFW6_9FLAO</name>
<feature type="transmembrane region" description="Helical" evidence="8">
    <location>
        <begin position="7"/>
        <end position="25"/>
    </location>
</feature>
<keyword evidence="10" id="KW-1185">Reference proteome</keyword>
<feature type="transmembrane region" description="Helical" evidence="8">
    <location>
        <begin position="31"/>
        <end position="49"/>
    </location>
</feature>
<evidence type="ECO:0000256" key="4">
    <source>
        <dbReference type="ARBA" id="ARBA00022475"/>
    </source>
</evidence>
<feature type="transmembrane region" description="Helical" evidence="8">
    <location>
        <begin position="264"/>
        <end position="287"/>
    </location>
</feature>
<evidence type="ECO:0000256" key="7">
    <source>
        <dbReference type="ARBA" id="ARBA00023136"/>
    </source>
</evidence>
<keyword evidence="4" id="KW-1003">Cell membrane</keyword>
<reference evidence="9 10" key="1">
    <citation type="submission" date="2023-09" db="EMBL/GenBank/DDBJ databases">
        <authorList>
            <person name="Rey-Velasco X."/>
        </authorList>
    </citation>
    <scope>NUCLEOTIDE SEQUENCE [LARGE SCALE GENOMIC DNA]</scope>
    <source>
        <strain evidence="9 10">F260</strain>
    </source>
</reference>
<feature type="transmembrane region" description="Helical" evidence="8">
    <location>
        <begin position="307"/>
        <end position="340"/>
    </location>
</feature>
<dbReference type="PANTHER" id="PTHR21716:SF53">
    <property type="entry name" value="PERMEASE PERM-RELATED"/>
    <property type="match status" value="1"/>
</dbReference>
<comment type="similarity">
    <text evidence="2">Belongs to the autoinducer-2 exporter (AI-2E) (TC 2.A.86) family.</text>
</comment>
<keyword evidence="6 8" id="KW-1133">Transmembrane helix</keyword>
<evidence type="ECO:0000256" key="2">
    <source>
        <dbReference type="ARBA" id="ARBA00009773"/>
    </source>
</evidence>
<dbReference type="Proteomes" id="UP001245285">
    <property type="component" value="Unassembled WGS sequence"/>
</dbReference>
<proteinExistence type="inferred from homology"/>
<feature type="transmembrane region" description="Helical" evidence="8">
    <location>
        <begin position="61"/>
        <end position="82"/>
    </location>
</feature>
<evidence type="ECO:0000313" key="9">
    <source>
        <dbReference type="EMBL" id="MDT0645244.1"/>
    </source>
</evidence>
<feature type="transmembrane region" description="Helical" evidence="8">
    <location>
        <begin position="236"/>
        <end position="252"/>
    </location>
</feature>
<organism evidence="9 10">
    <name type="scientific">Autumnicola lenta</name>
    <dbReference type="NCBI Taxonomy" id="3075593"/>
    <lineage>
        <taxon>Bacteria</taxon>
        <taxon>Pseudomonadati</taxon>
        <taxon>Bacteroidota</taxon>
        <taxon>Flavobacteriia</taxon>
        <taxon>Flavobacteriales</taxon>
        <taxon>Flavobacteriaceae</taxon>
        <taxon>Autumnicola</taxon>
    </lineage>
</organism>
<keyword evidence="5 8" id="KW-0812">Transmembrane</keyword>
<protein>
    <submittedName>
        <fullName evidence="9">AI-2E family transporter</fullName>
    </submittedName>
</protein>
<dbReference type="EMBL" id="JAVRHO010000001">
    <property type="protein sequence ID" value="MDT0645244.1"/>
    <property type="molecule type" value="Genomic_DNA"/>
</dbReference>
<dbReference type="PANTHER" id="PTHR21716">
    <property type="entry name" value="TRANSMEMBRANE PROTEIN"/>
    <property type="match status" value="1"/>
</dbReference>
<evidence type="ECO:0000256" key="6">
    <source>
        <dbReference type="ARBA" id="ARBA00022989"/>
    </source>
</evidence>
<dbReference type="Pfam" id="PF01594">
    <property type="entry name" value="AI-2E_transport"/>
    <property type="match status" value="1"/>
</dbReference>
<keyword evidence="3" id="KW-0813">Transport</keyword>
<feature type="transmembrane region" description="Helical" evidence="8">
    <location>
        <begin position="210"/>
        <end position="230"/>
    </location>
</feature>
<keyword evidence="7 8" id="KW-0472">Membrane</keyword>
<comment type="caution">
    <text evidence="9">The sequence shown here is derived from an EMBL/GenBank/DDBJ whole genome shotgun (WGS) entry which is preliminary data.</text>
</comment>
<accession>A0ABU3CFW6</accession>
<sequence>MSKGKKFLLYPTIIVVGLYFLFLGLSKGEGFLSPFITAVILSLLMLPLARIMERKISRSAASLISAFLIFLVSVGFLALVSFQLKNFVEQWPDIKKTMKPKIEQLKDFAQKNTPLNEEQLQISDSRSTSKNTDIPIVGGSGENSGKKAASFLGTLTGAIGNYLLTFIYIFFLLNYRHKLNEFILHLFPEEKRQKVKKVVGKCTEIAPQYLVGRLMLIAFLAILYAVGLGISGVNNFVLVSIIAAFLSLIPYIGNMIGLAMAMAFGYLTSGETGVLIGVLITFGIAQFLESYVLEPYVVGDRVNLHPFVVILVVVIGNLMWGVVGMVLAIPIMAIITVILLHVPALKPYGILLSKESFPKDQ</sequence>
<evidence type="ECO:0000256" key="3">
    <source>
        <dbReference type="ARBA" id="ARBA00022448"/>
    </source>
</evidence>
<gene>
    <name evidence="9" type="ORF">RM545_00965</name>
</gene>
<dbReference type="InterPro" id="IPR002549">
    <property type="entry name" value="AI-2E-like"/>
</dbReference>
<comment type="subcellular location">
    <subcellularLocation>
        <location evidence="1">Cell membrane</location>
        <topology evidence="1">Multi-pass membrane protein</topology>
    </subcellularLocation>
</comment>
<evidence type="ECO:0000256" key="8">
    <source>
        <dbReference type="SAM" id="Phobius"/>
    </source>
</evidence>
<evidence type="ECO:0000256" key="5">
    <source>
        <dbReference type="ARBA" id="ARBA00022692"/>
    </source>
</evidence>
<evidence type="ECO:0000256" key="1">
    <source>
        <dbReference type="ARBA" id="ARBA00004651"/>
    </source>
</evidence>
<evidence type="ECO:0000313" key="10">
    <source>
        <dbReference type="Proteomes" id="UP001245285"/>
    </source>
</evidence>